<evidence type="ECO:0000256" key="1">
    <source>
        <dbReference type="ARBA" id="ARBA00004613"/>
    </source>
</evidence>
<feature type="binding site" description="axial binding residue" evidence="8">
    <location>
        <position position="522"/>
    </location>
    <ligand>
        <name>heme b</name>
        <dbReference type="ChEBI" id="CHEBI:60344"/>
    </ligand>
    <ligandPart>
        <name>Fe</name>
        <dbReference type="ChEBI" id="CHEBI:18248"/>
    </ligandPart>
</feature>
<keyword evidence="7 8" id="KW-0408">Iron</keyword>
<organism evidence="10 11">
    <name type="scientific">Apis cerana cerana</name>
    <name type="common">Oriental honeybee</name>
    <dbReference type="NCBI Taxonomy" id="94128"/>
    <lineage>
        <taxon>Eukaryota</taxon>
        <taxon>Metazoa</taxon>
        <taxon>Ecdysozoa</taxon>
        <taxon>Arthropoda</taxon>
        <taxon>Hexapoda</taxon>
        <taxon>Insecta</taxon>
        <taxon>Pterygota</taxon>
        <taxon>Neoptera</taxon>
        <taxon>Endopterygota</taxon>
        <taxon>Hymenoptera</taxon>
        <taxon>Apocrita</taxon>
        <taxon>Aculeata</taxon>
        <taxon>Apoidea</taxon>
        <taxon>Anthophila</taxon>
        <taxon>Apidae</taxon>
        <taxon>Apis</taxon>
    </lineage>
</organism>
<dbReference type="PRINTS" id="PR00457">
    <property type="entry name" value="ANPEROXIDASE"/>
</dbReference>
<sequence>MSEGCTSCRGANYAGTTLQLSSTSGGGTGTGSSASPTSCTTTRRVQRYPEGGGVSPAGNNGKEHGVTWMERNNYQGDHKIQPDEHDLLEAVNFGLDAMNELYAVKEPMLYSMGLYLDSDNPARHVAIFNDQTEEARMLAKYGYAVLQGATLFKRKFPNTPTDTLLSLRRSQSDPLRRSCPNRGVPDCPAASLRYRTSDGSCNNLKHLWWGSAMSTMERFLPPIYGDGIQSIRRSITGGPLPSPRLISAIIHKDKDVPLESVTHMLMQWGQFIDHDLTATGQSRGFNGSVPQCCLKSGLGFQPPEFMHPECLPIPVSPQDHFFGPLGIRCLEFARSGPAPKEDCEFGPREQLTQVTSYLDASMVYSSHPFVTDSLRLFRNGLLQYGKIQSHRPVLAKMDPDICRRGSLSTSCFKAGDGRLVEQPALTSLHVVFLRLHNRIATKLAALNAHWSDEKLFQESRRIVAAIVQHITYREFLPIVLGQDVMRIFGLELLSEGYYEGYDPNVNPTVANAFSTAAYRFGHSLVQHSFVRFDSDHRPIFNNVSIHDELANLGDLETAGSVDRLLLGLINQPAQRRDEHISEELTNHLFQTPSFPFGMDLASINIQRGRDHGIPPYVRWREPCALSPIRDFDDLDKVIPPSTASKFRSVYSSVEDIDLFSGGIAEKSVKGGLVGPTFACIIGQQFNNLRRGDRFWYENSENGFTGGQLRQIRRVTLSQVLCITMDDIETVQPFVFLTRDTLKNQPLPCNDSLLHRFNLEFWAEGSVQDPPFRRRGILDTIKKRITSTGGATPAPESVATSTTSRSVPQQGAIAPHNNLNPPKASIHQQNRIVVKKPLHPSDNLTIVVQNNAINSPVFVNDAIYGSDIRVNPSLNQQTRQKETQQTDVPHGLLHIPVHVSPPKPIPTVHPLANPFHADRPYVPYAFHDPNNPNPTIRRPTYSEDVVFDSFPGTSPRPTLYTYYTNFLKPAGTRTPIYAAWNQQQDRGSSDQLHNDRSDIWQKLHYRTSPSPGSFTSRPFTEAASSEAKHSENRYTAVSSDHRSSAAPHRTGSNDREPTIHDHHGLAASLNEKGSGDPNSSSSATNDRLGHPDSTGDRTTVPYYSNDRSSEGTSFYQSLATRDPSKNHGATTEGTTSEAGYKIVKMEDRVTSEIPKPFTVRSDNRARKPGQYYYERNVLRRYPDDTKTVEDRGESYSGGEASIGDRIFIGGSVRNGEQIVDGNANDAIGTMNQRRNESLEGDDVGRGLDEEAFSDEIETAEPRYSDWLNPEEDPSLSTVFEMPKIPSSGATAAKELPKPMTRLKNYAF</sequence>
<dbReference type="GO" id="GO:0020037">
    <property type="term" value="F:heme binding"/>
    <property type="evidence" value="ECO:0007669"/>
    <property type="project" value="InterPro"/>
</dbReference>
<evidence type="ECO:0000256" key="8">
    <source>
        <dbReference type="PIRSR" id="PIRSR619791-2"/>
    </source>
</evidence>
<dbReference type="EMBL" id="KZ288313">
    <property type="protein sequence ID" value="PBC28343.1"/>
    <property type="molecule type" value="Genomic_DNA"/>
</dbReference>
<feature type="region of interest" description="Disordered" evidence="9">
    <location>
        <begin position="1257"/>
        <end position="1277"/>
    </location>
</feature>
<dbReference type="STRING" id="94128.A0A2A3E983"/>
<evidence type="ECO:0000256" key="2">
    <source>
        <dbReference type="ARBA" id="ARBA00022525"/>
    </source>
</evidence>
<evidence type="ECO:0000256" key="6">
    <source>
        <dbReference type="ARBA" id="ARBA00023002"/>
    </source>
</evidence>
<keyword evidence="3 10" id="KW-0575">Peroxidase</keyword>
<feature type="compositionally biased region" description="Polar residues" evidence="9">
    <location>
        <begin position="1006"/>
        <end position="1017"/>
    </location>
</feature>
<dbReference type="OrthoDB" id="823504at2759"/>
<dbReference type="SUPFAM" id="SSF48113">
    <property type="entry name" value="Heme-dependent peroxidases"/>
    <property type="match status" value="1"/>
</dbReference>
<feature type="compositionally biased region" description="Polar residues" evidence="9">
    <location>
        <begin position="1100"/>
        <end position="1118"/>
    </location>
</feature>
<dbReference type="InterPro" id="IPR019791">
    <property type="entry name" value="Haem_peroxidase_animal"/>
</dbReference>
<evidence type="ECO:0000256" key="5">
    <source>
        <dbReference type="ARBA" id="ARBA00022729"/>
    </source>
</evidence>
<dbReference type="CDD" id="cd09823">
    <property type="entry name" value="peroxinectin_like"/>
    <property type="match status" value="1"/>
</dbReference>
<feature type="compositionally biased region" description="Low complexity" evidence="9">
    <location>
        <begin position="1127"/>
        <end position="1138"/>
    </location>
</feature>
<evidence type="ECO:0000256" key="7">
    <source>
        <dbReference type="ARBA" id="ARBA00023004"/>
    </source>
</evidence>
<feature type="region of interest" description="Disordered" evidence="9">
    <location>
        <begin position="783"/>
        <end position="823"/>
    </location>
</feature>
<dbReference type="PROSITE" id="PS50292">
    <property type="entry name" value="PEROXIDASE_3"/>
    <property type="match status" value="1"/>
</dbReference>
<keyword evidence="11" id="KW-1185">Reference proteome</keyword>
<keyword evidence="8" id="KW-0479">Metal-binding</keyword>
<dbReference type="InterPro" id="IPR037120">
    <property type="entry name" value="Haem_peroxidase_sf_animal"/>
</dbReference>
<dbReference type="InterPro" id="IPR010255">
    <property type="entry name" value="Haem_peroxidase_sf"/>
</dbReference>
<keyword evidence="6" id="KW-0560">Oxidoreductase</keyword>
<protein>
    <submittedName>
        <fullName evidence="10">Chorion peroxidase</fullName>
    </submittedName>
</protein>
<dbReference type="Pfam" id="PF03098">
    <property type="entry name" value="An_peroxidase"/>
    <property type="match status" value="1"/>
</dbReference>
<dbReference type="FunFam" id="1.10.640.10:FF:000003">
    <property type="entry name" value="chorion peroxidase"/>
    <property type="match status" value="1"/>
</dbReference>
<feature type="compositionally biased region" description="Basic and acidic residues" evidence="9">
    <location>
        <begin position="1050"/>
        <end position="1063"/>
    </location>
</feature>
<feature type="region of interest" description="Disordered" evidence="9">
    <location>
        <begin position="22"/>
        <end position="65"/>
    </location>
</feature>
<feature type="region of interest" description="Disordered" evidence="9">
    <location>
        <begin position="1004"/>
        <end position="1138"/>
    </location>
</feature>
<evidence type="ECO:0000313" key="10">
    <source>
        <dbReference type="EMBL" id="PBC28343.1"/>
    </source>
</evidence>
<dbReference type="GO" id="GO:0005576">
    <property type="term" value="C:extracellular region"/>
    <property type="evidence" value="ECO:0007669"/>
    <property type="project" value="UniProtKB-SubCell"/>
</dbReference>
<evidence type="ECO:0000313" key="11">
    <source>
        <dbReference type="Proteomes" id="UP000242457"/>
    </source>
</evidence>
<comment type="subcellular location">
    <subcellularLocation>
        <location evidence="1">Secreted</location>
    </subcellularLocation>
</comment>
<keyword evidence="2" id="KW-0964">Secreted</keyword>
<dbReference type="Gene3D" id="1.10.640.10">
    <property type="entry name" value="Haem peroxidase domain superfamily, animal type"/>
    <property type="match status" value="1"/>
</dbReference>
<proteinExistence type="predicted"/>
<dbReference type="GO" id="GO:0004601">
    <property type="term" value="F:peroxidase activity"/>
    <property type="evidence" value="ECO:0007669"/>
    <property type="project" value="UniProtKB-KW"/>
</dbReference>
<feature type="compositionally biased region" description="Polar residues" evidence="9">
    <location>
        <begin position="797"/>
        <end position="808"/>
    </location>
</feature>
<dbReference type="PANTHER" id="PTHR11475">
    <property type="entry name" value="OXIDASE/PEROXIDASE"/>
    <property type="match status" value="1"/>
</dbReference>
<evidence type="ECO:0000256" key="4">
    <source>
        <dbReference type="ARBA" id="ARBA00022617"/>
    </source>
</evidence>
<dbReference type="Proteomes" id="UP000242457">
    <property type="component" value="Unassembled WGS sequence"/>
</dbReference>
<keyword evidence="5" id="KW-0732">Signal</keyword>
<keyword evidence="4 8" id="KW-0349">Heme</keyword>
<name>A0A2A3E983_APICC</name>
<dbReference type="GO" id="GO:0046872">
    <property type="term" value="F:metal ion binding"/>
    <property type="evidence" value="ECO:0007669"/>
    <property type="project" value="UniProtKB-KW"/>
</dbReference>
<dbReference type="GO" id="GO:0006979">
    <property type="term" value="P:response to oxidative stress"/>
    <property type="evidence" value="ECO:0007669"/>
    <property type="project" value="InterPro"/>
</dbReference>
<dbReference type="GO" id="GO:0022412">
    <property type="term" value="P:cellular process involved in reproduction in multicellular organism"/>
    <property type="evidence" value="ECO:0007669"/>
    <property type="project" value="UniProtKB-ARBA"/>
</dbReference>
<feature type="compositionally biased region" description="Polar residues" evidence="9">
    <location>
        <begin position="1075"/>
        <end position="1084"/>
    </location>
</feature>
<evidence type="ECO:0000256" key="9">
    <source>
        <dbReference type="SAM" id="MobiDB-lite"/>
    </source>
</evidence>
<gene>
    <name evidence="10" type="ORF">APICC_07816</name>
</gene>
<reference evidence="10 11" key="1">
    <citation type="submission" date="2014-07" db="EMBL/GenBank/DDBJ databases">
        <title>Genomic and transcriptomic analysis on Apis cerana provide comprehensive insights into honey bee biology.</title>
        <authorList>
            <person name="Diao Q."/>
            <person name="Sun L."/>
            <person name="Zheng H."/>
            <person name="Zheng H."/>
            <person name="Xu S."/>
            <person name="Wang S."/>
            <person name="Zeng Z."/>
            <person name="Hu F."/>
            <person name="Su S."/>
            <person name="Wu J."/>
        </authorList>
    </citation>
    <scope>NUCLEOTIDE SEQUENCE [LARGE SCALE GENOMIC DNA]</scope>
    <source>
        <tissue evidence="10">Pupae without intestine</tissue>
    </source>
</reference>
<feature type="compositionally biased region" description="Low complexity" evidence="9">
    <location>
        <begin position="31"/>
        <end position="42"/>
    </location>
</feature>
<accession>A0A2A3E983</accession>
<evidence type="ECO:0000256" key="3">
    <source>
        <dbReference type="ARBA" id="ARBA00022559"/>
    </source>
</evidence>
<dbReference type="PANTHER" id="PTHR11475:SF109">
    <property type="entry name" value="CHORION PEROXIDASE-LIKE PROTEIN"/>
    <property type="match status" value="1"/>
</dbReference>